<feature type="domain" description="RNA polymerase sigma-70 region 2" evidence="6">
    <location>
        <begin position="38"/>
        <end position="105"/>
    </location>
</feature>
<feature type="domain" description="RNA polymerase sigma-70 region 4" evidence="7">
    <location>
        <begin position="135"/>
        <end position="183"/>
    </location>
</feature>
<dbReference type="GO" id="GO:0003677">
    <property type="term" value="F:DNA binding"/>
    <property type="evidence" value="ECO:0007669"/>
    <property type="project" value="UniProtKB-KW"/>
</dbReference>
<evidence type="ECO:0008006" key="10">
    <source>
        <dbReference type="Google" id="ProtNLM"/>
    </source>
</evidence>
<keyword evidence="3" id="KW-0731">Sigma factor</keyword>
<dbReference type="InterPro" id="IPR039425">
    <property type="entry name" value="RNA_pol_sigma-70-like"/>
</dbReference>
<evidence type="ECO:0000259" key="7">
    <source>
        <dbReference type="Pfam" id="PF04545"/>
    </source>
</evidence>
<reference evidence="8 9" key="1">
    <citation type="journal article" date="2016" name="Nat. Commun.">
        <title>Thousands of microbial genomes shed light on interconnected biogeochemical processes in an aquifer system.</title>
        <authorList>
            <person name="Anantharaman K."/>
            <person name="Brown C.T."/>
            <person name="Hug L.A."/>
            <person name="Sharon I."/>
            <person name="Castelle C.J."/>
            <person name="Probst A.J."/>
            <person name="Thomas B.C."/>
            <person name="Singh A."/>
            <person name="Wilkins M.J."/>
            <person name="Karaoz U."/>
            <person name="Brodie E.L."/>
            <person name="Williams K.H."/>
            <person name="Hubbard S.S."/>
            <person name="Banfield J.F."/>
        </authorList>
    </citation>
    <scope>NUCLEOTIDE SEQUENCE [LARGE SCALE GENOMIC DNA]</scope>
</reference>
<dbReference type="SUPFAM" id="SSF88946">
    <property type="entry name" value="Sigma2 domain of RNA polymerase sigma factors"/>
    <property type="match status" value="1"/>
</dbReference>
<dbReference type="Pfam" id="PF04542">
    <property type="entry name" value="Sigma70_r2"/>
    <property type="match status" value="1"/>
</dbReference>
<keyword evidence="5" id="KW-0804">Transcription</keyword>
<dbReference type="GO" id="GO:0016987">
    <property type="term" value="F:sigma factor activity"/>
    <property type="evidence" value="ECO:0007669"/>
    <property type="project" value="UniProtKB-KW"/>
</dbReference>
<organism evidence="8 9">
    <name type="scientific">Candidatus Doudnabacteria bacterium RIFCSPHIGHO2_01_FULL_41_86</name>
    <dbReference type="NCBI Taxonomy" id="1817821"/>
    <lineage>
        <taxon>Bacteria</taxon>
        <taxon>Candidatus Doudnaibacteriota</taxon>
    </lineage>
</organism>
<evidence type="ECO:0000256" key="4">
    <source>
        <dbReference type="ARBA" id="ARBA00023125"/>
    </source>
</evidence>
<dbReference type="Proteomes" id="UP000177610">
    <property type="component" value="Unassembled WGS sequence"/>
</dbReference>
<dbReference type="PANTHER" id="PTHR43133">
    <property type="entry name" value="RNA POLYMERASE ECF-TYPE SIGMA FACTO"/>
    <property type="match status" value="1"/>
</dbReference>
<dbReference type="Gene3D" id="1.10.10.10">
    <property type="entry name" value="Winged helix-like DNA-binding domain superfamily/Winged helix DNA-binding domain"/>
    <property type="match status" value="1"/>
</dbReference>
<protein>
    <recommendedName>
        <fullName evidence="10">RNA polymerase sigma-70 region 2 domain-containing protein</fullName>
    </recommendedName>
</protein>
<evidence type="ECO:0000256" key="5">
    <source>
        <dbReference type="ARBA" id="ARBA00023163"/>
    </source>
</evidence>
<dbReference type="Pfam" id="PF04545">
    <property type="entry name" value="Sigma70_r4"/>
    <property type="match status" value="1"/>
</dbReference>
<accession>A0A1F5N7H7</accession>
<keyword evidence="2" id="KW-0805">Transcription regulation</keyword>
<comment type="similarity">
    <text evidence="1">Belongs to the sigma-70 factor family. ECF subfamily.</text>
</comment>
<evidence type="ECO:0000259" key="6">
    <source>
        <dbReference type="Pfam" id="PF04542"/>
    </source>
</evidence>
<dbReference type="NCBIfam" id="TIGR02937">
    <property type="entry name" value="sigma70-ECF"/>
    <property type="match status" value="1"/>
</dbReference>
<evidence type="ECO:0000256" key="2">
    <source>
        <dbReference type="ARBA" id="ARBA00023015"/>
    </source>
</evidence>
<evidence type="ECO:0000256" key="1">
    <source>
        <dbReference type="ARBA" id="ARBA00010641"/>
    </source>
</evidence>
<evidence type="ECO:0000313" key="9">
    <source>
        <dbReference type="Proteomes" id="UP000177610"/>
    </source>
</evidence>
<dbReference type="InterPro" id="IPR014284">
    <property type="entry name" value="RNA_pol_sigma-70_dom"/>
</dbReference>
<dbReference type="EMBL" id="MFEH01000007">
    <property type="protein sequence ID" value="OGE73548.1"/>
    <property type="molecule type" value="Genomic_DNA"/>
</dbReference>
<dbReference type="SUPFAM" id="SSF88659">
    <property type="entry name" value="Sigma3 and sigma4 domains of RNA polymerase sigma factors"/>
    <property type="match status" value="1"/>
</dbReference>
<dbReference type="InterPro" id="IPR036388">
    <property type="entry name" value="WH-like_DNA-bd_sf"/>
</dbReference>
<evidence type="ECO:0000256" key="3">
    <source>
        <dbReference type="ARBA" id="ARBA00023082"/>
    </source>
</evidence>
<dbReference type="CDD" id="cd06171">
    <property type="entry name" value="Sigma70_r4"/>
    <property type="match status" value="1"/>
</dbReference>
<sequence length="189" mass="22273">MGCNELHQNSINMIEEIDVQNLVRRAQDGEQEAFGLIYDNYAQPIYNFLMSKVRHREVCEDLVHTVFLKAWMNLKSYQPRPSAKFSTWLYQIANYTLIDHWRTKKPTVELDDVENLAAFAVDPAHYEEYSYLWQAIRQLPLNYQTVLDLRFKQDLSVEETAHIMRKTSVGIRVLQHRALKALKNKLVES</sequence>
<dbReference type="GO" id="GO:0006352">
    <property type="term" value="P:DNA-templated transcription initiation"/>
    <property type="evidence" value="ECO:0007669"/>
    <property type="project" value="InterPro"/>
</dbReference>
<keyword evidence="4" id="KW-0238">DNA-binding</keyword>
<dbReference type="Gene3D" id="1.10.1740.10">
    <property type="match status" value="1"/>
</dbReference>
<dbReference type="STRING" id="1817821.A2717_02960"/>
<dbReference type="InterPro" id="IPR007630">
    <property type="entry name" value="RNA_pol_sigma70_r4"/>
</dbReference>
<dbReference type="AlphaFoldDB" id="A0A1F5N7H7"/>
<evidence type="ECO:0000313" key="8">
    <source>
        <dbReference type="EMBL" id="OGE73548.1"/>
    </source>
</evidence>
<dbReference type="InterPro" id="IPR007627">
    <property type="entry name" value="RNA_pol_sigma70_r2"/>
</dbReference>
<proteinExistence type="inferred from homology"/>
<dbReference type="InterPro" id="IPR013324">
    <property type="entry name" value="RNA_pol_sigma_r3/r4-like"/>
</dbReference>
<dbReference type="PANTHER" id="PTHR43133:SF57">
    <property type="entry name" value="RNA POLYMERASE SIGMA-70 FACTOR"/>
    <property type="match status" value="1"/>
</dbReference>
<name>A0A1F5N7H7_9BACT</name>
<dbReference type="InterPro" id="IPR013325">
    <property type="entry name" value="RNA_pol_sigma_r2"/>
</dbReference>
<comment type="caution">
    <text evidence="8">The sequence shown here is derived from an EMBL/GenBank/DDBJ whole genome shotgun (WGS) entry which is preliminary data.</text>
</comment>
<gene>
    <name evidence="8" type="ORF">A2717_02960</name>
</gene>